<keyword evidence="1" id="KW-1133">Transmembrane helix</keyword>
<dbReference type="Proteomes" id="UP000017396">
    <property type="component" value="Chromosome"/>
</dbReference>
<proteinExistence type="predicted"/>
<feature type="transmembrane region" description="Helical" evidence="1">
    <location>
        <begin position="20"/>
        <end position="45"/>
    </location>
</feature>
<sequence>MLEPRRSTVLAPHSLQARAVLTGSLVDIGGTIHAQIVTSLLAGLLATAGGISVEASFAFYLINLVSGLFFTGFGGYTAARTARYQPLQHALFTGLISLAVSVALTIGTPGTFVLSWPVLLGLLSVVPIALLGGWLAQAEREV</sequence>
<evidence type="ECO:0000313" key="2">
    <source>
        <dbReference type="EMBL" id="AGY56492.1"/>
    </source>
</evidence>
<organism evidence="2 3">
    <name type="scientific">Gloeobacter kilaueensis (strain ATCC BAA-2537 / CCAP 1431/1 / ULC 316 / JS1)</name>
    <dbReference type="NCBI Taxonomy" id="1183438"/>
    <lineage>
        <taxon>Bacteria</taxon>
        <taxon>Bacillati</taxon>
        <taxon>Cyanobacteriota</taxon>
        <taxon>Cyanophyceae</taxon>
        <taxon>Gloeobacterales</taxon>
        <taxon>Gloeobacteraceae</taxon>
        <taxon>Gloeobacter</taxon>
    </lineage>
</organism>
<accession>U5QC61</accession>
<name>U5QC61_GLOK1</name>
<feature type="transmembrane region" description="Helical" evidence="1">
    <location>
        <begin position="90"/>
        <end position="108"/>
    </location>
</feature>
<reference evidence="2 3" key="1">
    <citation type="journal article" date="2013" name="PLoS ONE">
        <title>Cultivation and Complete Genome Sequencing of Gloeobacter kilaueensis sp. nov., from a Lava Cave in Kilauea Caldera, Hawai'i.</title>
        <authorList>
            <person name="Saw J.H."/>
            <person name="Schatz M."/>
            <person name="Brown M.V."/>
            <person name="Kunkel D.D."/>
            <person name="Foster J.S."/>
            <person name="Shick H."/>
            <person name="Christensen S."/>
            <person name="Hou S."/>
            <person name="Wan X."/>
            <person name="Donachie S.P."/>
        </authorList>
    </citation>
    <scope>NUCLEOTIDE SEQUENCE [LARGE SCALE GENOMIC DNA]</scope>
    <source>
        <strain evidence="3">JS</strain>
    </source>
</reference>
<dbReference type="KEGG" id="glj:GKIL_0245"/>
<feature type="transmembrane region" description="Helical" evidence="1">
    <location>
        <begin position="57"/>
        <end position="78"/>
    </location>
</feature>
<dbReference type="RefSeq" id="WP_023171500.1">
    <property type="nucleotide sequence ID" value="NC_022600.1"/>
</dbReference>
<dbReference type="AlphaFoldDB" id="U5QC61"/>
<dbReference type="HOGENOM" id="CLU_1813046_0_0_3"/>
<keyword evidence="1" id="KW-0472">Membrane</keyword>
<keyword evidence="1" id="KW-0812">Transmembrane</keyword>
<protein>
    <submittedName>
        <fullName evidence="2">Uncharacterized protein</fullName>
    </submittedName>
</protein>
<gene>
    <name evidence="2" type="ORF">GKIL_0245</name>
</gene>
<evidence type="ECO:0000256" key="1">
    <source>
        <dbReference type="SAM" id="Phobius"/>
    </source>
</evidence>
<evidence type="ECO:0000313" key="3">
    <source>
        <dbReference type="Proteomes" id="UP000017396"/>
    </source>
</evidence>
<keyword evidence="3" id="KW-1185">Reference proteome</keyword>
<feature type="transmembrane region" description="Helical" evidence="1">
    <location>
        <begin position="114"/>
        <end position="136"/>
    </location>
</feature>
<dbReference type="EMBL" id="CP003587">
    <property type="protein sequence ID" value="AGY56492.1"/>
    <property type="molecule type" value="Genomic_DNA"/>
</dbReference>